<keyword evidence="2 5" id="KW-0812">Transmembrane</keyword>
<dbReference type="InterPro" id="IPR025966">
    <property type="entry name" value="OppC_N"/>
</dbReference>
<feature type="transmembrane region" description="Helical" evidence="5">
    <location>
        <begin position="472"/>
        <end position="490"/>
    </location>
</feature>
<keyword evidence="3 5" id="KW-1133">Transmembrane helix</keyword>
<dbReference type="GO" id="GO:0055085">
    <property type="term" value="P:transmembrane transport"/>
    <property type="evidence" value="ECO:0007669"/>
    <property type="project" value="InterPro"/>
</dbReference>
<evidence type="ECO:0000256" key="5">
    <source>
        <dbReference type="RuleBase" id="RU363032"/>
    </source>
</evidence>
<dbReference type="FunCoup" id="A0A7G1GBV5">
    <property type="interactions" value="291"/>
</dbReference>
<gene>
    <name evidence="8" type="ORF">OSSY52_21530</name>
</gene>
<dbReference type="Proteomes" id="UP000516361">
    <property type="component" value="Chromosome"/>
</dbReference>
<feature type="transmembrane region" description="Helical" evidence="5">
    <location>
        <begin position="415"/>
        <end position="437"/>
    </location>
</feature>
<dbReference type="Pfam" id="PF12911">
    <property type="entry name" value="OppC_N"/>
    <property type="match status" value="1"/>
</dbReference>
<evidence type="ECO:0000313" key="9">
    <source>
        <dbReference type="Proteomes" id="UP000516361"/>
    </source>
</evidence>
<evidence type="ECO:0000256" key="6">
    <source>
        <dbReference type="SAM" id="MobiDB-lite"/>
    </source>
</evidence>
<evidence type="ECO:0000256" key="4">
    <source>
        <dbReference type="ARBA" id="ARBA00023136"/>
    </source>
</evidence>
<proteinExistence type="inferred from homology"/>
<evidence type="ECO:0000256" key="2">
    <source>
        <dbReference type="ARBA" id="ARBA00022692"/>
    </source>
</evidence>
<dbReference type="RefSeq" id="WP_190614871.1">
    <property type="nucleotide sequence ID" value="NZ_AP018712.1"/>
</dbReference>
<feature type="transmembrane region" description="Helical" evidence="5">
    <location>
        <begin position="353"/>
        <end position="379"/>
    </location>
</feature>
<feature type="region of interest" description="Disordered" evidence="6">
    <location>
        <begin position="1"/>
        <end position="21"/>
    </location>
</feature>
<reference evidence="8 9" key="1">
    <citation type="submission" date="2018-06" db="EMBL/GenBank/DDBJ databases">
        <title>Genome sequencing of Oceanotoga sp. sy52.</title>
        <authorList>
            <person name="Mori K."/>
        </authorList>
    </citation>
    <scope>NUCLEOTIDE SEQUENCE [LARGE SCALE GENOMIC DNA]</scope>
    <source>
        <strain evidence="9">sy52</strain>
    </source>
</reference>
<comment type="similarity">
    <text evidence="5">Belongs to the binding-protein-dependent transport system permease family.</text>
</comment>
<evidence type="ECO:0000259" key="7">
    <source>
        <dbReference type="PROSITE" id="PS50928"/>
    </source>
</evidence>
<evidence type="ECO:0000313" key="8">
    <source>
        <dbReference type="EMBL" id="BBE32012.1"/>
    </source>
</evidence>
<sequence>MNPDKNKINNDTKNKENEKEDVFEQEFLSTPQLVWRIIKKHKLGVISMWVLAILYFFAIFADFFSPMDPYKNHIEYRFMHSTKMHSTNLITGEKTKRYVNLYTLERDPVTRKGTFVEATHFDKLKAINSDNGKEETYQLGKYSETFNSTITEMYFNYYIVNKAVTKDGQEILLDKKSVNDQILLPISLFEKDKQATAPVRDKDGFLKPNFSNFLTGNEVLYKEDKRDIAIDEAKSNWKYGSKIKDKDIVKINKYFKLDYIYVGTDNFDEVDIYPADIQGVTFKRYDVKFFIKSWDYKLLGFIPTNVHFIGVEKTKLPSLKDYISNDGIFYLWGADKFGRDMLSRLLYGSRVSLSIGFVGILITFTIGLFFGGAAGYYGGWVDEGLMRFTEILMSLPSFYLLIALGALLPGDLSPALRYMLIIVILSFISWPGMARVIRGMTLGMKSSEFIEAAVALGYPGRRIIWKHMIPNTMTYIIVSATMAIPSYIIGEASLSFLGLGITEPSSSWGLMLSQAQSLEALTNYPWLLIPGLLIFITALSFNLFGDALRDALDPRALGH</sequence>
<comment type="subcellular location">
    <subcellularLocation>
        <location evidence="5">Cell membrane</location>
        <topology evidence="5">Multi-pass membrane protein</topology>
    </subcellularLocation>
    <subcellularLocation>
        <location evidence="1">Membrane</location>
        <topology evidence="1">Multi-pass membrane protein</topology>
    </subcellularLocation>
</comment>
<keyword evidence="9" id="KW-1185">Reference proteome</keyword>
<name>A0A7G1GBV5_9BACT</name>
<feature type="domain" description="ABC transmembrane type-1" evidence="7">
    <location>
        <begin position="349"/>
        <end position="545"/>
    </location>
</feature>
<dbReference type="PROSITE" id="PS50928">
    <property type="entry name" value="ABC_TM1"/>
    <property type="match status" value="1"/>
</dbReference>
<keyword evidence="5" id="KW-0813">Transport</keyword>
<feature type="transmembrane region" description="Helical" evidence="5">
    <location>
        <begin position="391"/>
        <end position="409"/>
    </location>
</feature>
<dbReference type="GO" id="GO:0005886">
    <property type="term" value="C:plasma membrane"/>
    <property type="evidence" value="ECO:0007669"/>
    <property type="project" value="UniProtKB-SubCell"/>
</dbReference>
<dbReference type="SUPFAM" id="SSF161098">
    <property type="entry name" value="MetI-like"/>
    <property type="match status" value="1"/>
</dbReference>
<dbReference type="PANTHER" id="PTHR43839:SF1">
    <property type="entry name" value="OPPC IN A BINDING PROTEIN-DEPENDENT TRANSPORT SYSTEM"/>
    <property type="match status" value="1"/>
</dbReference>
<dbReference type="Pfam" id="PF00528">
    <property type="entry name" value="BPD_transp_1"/>
    <property type="match status" value="1"/>
</dbReference>
<evidence type="ECO:0000256" key="3">
    <source>
        <dbReference type="ARBA" id="ARBA00022989"/>
    </source>
</evidence>
<dbReference type="EMBL" id="AP018712">
    <property type="protein sequence ID" value="BBE32012.1"/>
    <property type="molecule type" value="Genomic_DNA"/>
</dbReference>
<dbReference type="CDD" id="cd06261">
    <property type="entry name" value="TM_PBP2"/>
    <property type="match status" value="1"/>
</dbReference>
<dbReference type="KEGG" id="ocy:OSSY52_21530"/>
<dbReference type="InterPro" id="IPR035906">
    <property type="entry name" value="MetI-like_sf"/>
</dbReference>
<evidence type="ECO:0000256" key="1">
    <source>
        <dbReference type="ARBA" id="ARBA00004141"/>
    </source>
</evidence>
<feature type="transmembrane region" description="Helical" evidence="5">
    <location>
        <begin position="43"/>
        <end position="64"/>
    </location>
</feature>
<protein>
    <submittedName>
        <fullName evidence="8">Peptide ABC transporter permease</fullName>
    </submittedName>
</protein>
<dbReference type="AlphaFoldDB" id="A0A7G1GBV5"/>
<organism evidence="8 9">
    <name type="scientific">Tepiditoga spiralis</name>
    <dbReference type="NCBI Taxonomy" id="2108365"/>
    <lineage>
        <taxon>Bacteria</taxon>
        <taxon>Thermotogati</taxon>
        <taxon>Thermotogota</taxon>
        <taxon>Thermotogae</taxon>
        <taxon>Petrotogales</taxon>
        <taxon>Petrotogaceae</taxon>
        <taxon>Tepiditoga</taxon>
    </lineage>
</organism>
<dbReference type="InterPro" id="IPR000515">
    <property type="entry name" value="MetI-like"/>
</dbReference>
<dbReference type="PANTHER" id="PTHR43839">
    <property type="entry name" value="OPPC IN A BINDING PROTEIN-DEPENDENT TRANSPORT SYSTEM"/>
    <property type="match status" value="1"/>
</dbReference>
<dbReference type="InParanoid" id="A0A7G1GBV5"/>
<dbReference type="Gene3D" id="1.10.3720.10">
    <property type="entry name" value="MetI-like"/>
    <property type="match status" value="1"/>
</dbReference>
<accession>A0A7G1GBV5</accession>
<keyword evidence="4 5" id="KW-0472">Membrane</keyword>
<feature type="transmembrane region" description="Helical" evidence="5">
    <location>
        <begin position="524"/>
        <end position="545"/>
    </location>
</feature>